<dbReference type="EMBL" id="JRKL02002158">
    <property type="protein sequence ID" value="KAF3960195.1"/>
    <property type="molecule type" value="Genomic_DNA"/>
</dbReference>
<keyword evidence="2" id="KW-1185">Reference proteome</keyword>
<reference evidence="1" key="1">
    <citation type="submission" date="2020-03" db="EMBL/GenBank/DDBJ databases">
        <title>Castanea mollissima Vanexum genome sequencing.</title>
        <authorList>
            <person name="Staton M."/>
        </authorList>
    </citation>
    <scope>NUCLEOTIDE SEQUENCE</scope>
    <source>
        <tissue evidence="1">Leaf</tissue>
    </source>
</reference>
<sequence>MIKKRINLTKTHLNRWSEGRNKIFAPTASLVARPHLTIFTTPSANPHSSPFAFLSFNQAREVNLDYTFFPVHKE</sequence>
<dbReference type="OrthoDB" id="10482120at2759"/>
<dbReference type="AlphaFoldDB" id="A0A8J4QW33"/>
<evidence type="ECO:0000313" key="1">
    <source>
        <dbReference type="EMBL" id="KAF3960195.1"/>
    </source>
</evidence>
<evidence type="ECO:0000313" key="2">
    <source>
        <dbReference type="Proteomes" id="UP000737018"/>
    </source>
</evidence>
<dbReference type="Proteomes" id="UP000737018">
    <property type="component" value="Unassembled WGS sequence"/>
</dbReference>
<name>A0A8J4QW33_9ROSI</name>
<accession>A0A8J4QW33</accession>
<organism evidence="1 2">
    <name type="scientific">Castanea mollissima</name>
    <name type="common">Chinese chestnut</name>
    <dbReference type="NCBI Taxonomy" id="60419"/>
    <lineage>
        <taxon>Eukaryota</taxon>
        <taxon>Viridiplantae</taxon>
        <taxon>Streptophyta</taxon>
        <taxon>Embryophyta</taxon>
        <taxon>Tracheophyta</taxon>
        <taxon>Spermatophyta</taxon>
        <taxon>Magnoliopsida</taxon>
        <taxon>eudicotyledons</taxon>
        <taxon>Gunneridae</taxon>
        <taxon>Pentapetalae</taxon>
        <taxon>rosids</taxon>
        <taxon>fabids</taxon>
        <taxon>Fagales</taxon>
        <taxon>Fagaceae</taxon>
        <taxon>Castanea</taxon>
    </lineage>
</organism>
<protein>
    <submittedName>
        <fullName evidence="1">Uncharacterized protein</fullName>
    </submittedName>
</protein>
<gene>
    <name evidence="1" type="ORF">CMV_015067</name>
</gene>
<comment type="caution">
    <text evidence="1">The sequence shown here is derived from an EMBL/GenBank/DDBJ whole genome shotgun (WGS) entry which is preliminary data.</text>
</comment>
<proteinExistence type="predicted"/>